<dbReference type="RefSeq" id="WP_352559396.1">
    <property type="nucleotide sequence ID" value="NZ_JAMYQB010000014.1"/>
</dbReference>
<dbReference type="InterPro" id="IPR009057">
    <property type="entry name" value="Homeodomain-like_sf"/>
</dbReference>
<evidence type="ECO:0000256" key="3">
    <source>
        <dbReference type="ARBA" id="ARBA00023163"/>
    </source>
</evidence>
<dbReference type="SMART" id="SM00342">
    <property type="entry name" value="HTH_ARAC"/>
    <property type="match status" value="1"/>
</dbReference>
<dbReference type="PANTHER" id="PTHR46796">
    <property type="entry name" value="HTH-TYPE TRANSCRIPTIONAL ACTIVATOR RHAS-RELATED"/>
    <property type="match status" value="1"/>
</dbReference>
<comment type="caution">
    <text evidence="5">The sequence shown here is derived from an EMBL/GenBank/DDBJ whole genome shotgun (WGS) entry which is preliminary data.</text>
</comment>
<reference evidence="5 6" key="1">
    <citation type="journal article" date="2024" name="Proc. Natl. Acad. Sci. U.S.A.">
        <title>The evolutionary genomics of adaptation to stress in wild rhizobium bacteria.</title>
        <authorList>
            <person name="Kehlet-Delgado H."/>
            <person name="Montoya A.P."/>
            <person name="Jensen K.T."/>
            <person name="Wendlandt C.E."/>
            <person name="Dexheimer C."/>
            <person name="Roberts M."/>
            <person name="Torres Martinez L."/>
            <person name="Friesen M.L."/>
            <person name="Griffitts J.S."/>
            <person name="Porter S.S."/>
        </authorList>
    </citation>
    <scope>NUCLEOTIDE SEQUENCE [LARGE SCALE GENOMIC DNA]</scope>
    <source>
        <strain evidence="5 6">M0641</strain>
    </source>
</reference>
<organism evidence="5 6">
    <name type="scientific">Mesorhizobium caraganae</name>
    <dbReference type="NCBI Taxonomy" id="483206"/>
    <lineage>
        <taxon>Bacteria</taxon>
        <taxon>Pseudomonadati</taxon>
        <taxon>Pseudomonadota</taxon>
        <taxon>Alphaproteobacteria</taxon>
        <taxon>Hyphomicrobiales</taxon>
        <taxon>Phyllobacteriaceae</taxon>
        <taxon>Mesorhizobium</taxon>
    </lineage>
</organism>
<dbReference type="EMBL" id="JAMYQB010000014">
    <property type="protein sequence ID" value="MER9405993.1"/>
    <property type="molecule type" value="Genomic_DNA"/>
</dbReference>
<dbReference type="PROSITE" id="PS01124">
    <property type="entry name" value="HTH_ARAC_FAMILY_2"/>
    <property type="match status" value="1"/>
</dbReference>
<keyword evidence="2" id="KW-0238">DNA-binding</keyword>
<dbReference type="SUPFAM" id="SSF46689">
    <property type="entry name" value="Homeodomain-like"/>
    <property type="match status" value="2"/>
</dbReference>
<feature type="domain" description="HTH araC/xylS-type" evidence="4">
    <location>
        <begin position="202"/>
        <end position="300"/>
    </location>
</feature>
<evidence type="ECO:0000313" key="6">
    <source>
        <dbReference type="Proteomes" id="UP001433071"/>
    </source>
</evidence>
<protein>
    <submittedName>
        <fullName evidence="5">AraC family transcriptional regulator</fullName>
    </submittedName>
</protein>
<dbReference type="Proteomes" id="UP001433071">
    <property type="component" value="Unassembled WGS sequence"/>
</dbReference>
<keyword evidence="3" id="KW-0804">Transcription</keyword>
<dbReference type="InterPro" id="IPR018060">
    <property type="entry name" value="HTH_AraC"/>
</dbReference>
<sequence>MQHRGNVLESAGTDRRRADRRIFDGIPESAERCLVTFRGGAAHVVHGPGSHAFKAAEHFGSVLLAPSRGIAASLGSDKVHEYDGDVGMIMIVPADLGGKVTRSSTTESVIVALTPESLFELATREFGTGHAELQPPPFGTVDFQALQLAQLLKVELTDRETPNEFYVDSLVTMFGVHLLRNYAGARKLPQGPKGGLSNRSARRVREFLDVNFSSKIAVAELAALSSLSPSHFIQAFTKTFGEPPHKYLLRLRLDFAEKLLVESELSIAEVAHLSGFSDQSHLTVTMSKYRSRTPKQVKLQR</sequence>
<dbReference type="Gene3D" id="1.10.10.60">
    <property type="entry name" value="Homeodomain-like"/>
    <property type="match status" value="1"/>
</dbReference>
<evidence type="ECO:0000256" key="2">
    <source>
        <dbReference type="ARBA" id="ARBA00023125"/>
    </source>
</evidence>
<evidence type="ECO:0000256" key="1">
    <source>
        <dbReference type="ARBA" id="ARBA00023015"/>
    </source>
</evidence>
<keyword evidence="1" id="KW-0805">Transcription regulation</keyword>
<evidence type="ECO:0000259" key="4">
    <source>
        <dbReference type="PROSITE" id="PS01124"/>
    </source>
</evidence>
<proteinExistence type="predicted"/>
<accession>A0ABV1Z230</accession>
<keyword evidence="6" id="KW-1185">Reference proteome</keyword>
<dbReference type="Pfam" id="PF12833">
    <property type="entry name" value="HTH_18"/>
    <property type="match status" value="1"/>
</dbReference>
<dbReference type="InterPro" id="IPR050204">
    <property type="entry name" value="AraC_XylS_family_regulators"/>
</dbReference>
<name>A0ABV1Z230_9HYPH</name>
<evidence type="ECO:0000313" key="5">
    <source>
        <dbReference type="EMBL" id="MER9405993.1"/>
    </source>
</evidence>
<gene>
    <name evidence="5" type="ORF">NKI36_18350</name>
</gene>